<dbReference type="Gene3D" id="3.30.1150.10">
    <property type="match status" value="1"/>
</dbReference>
<keyword evidence="8 11" id="KW-1133">Transmembrane helix</keyword>
<keyword evidence="6 11" id="KW-0812">Transmembrane</keyword>
<keyword evidence="7" id="KW-0653">Protein transport</keyword>
<feature type="transmembrane region" description="Helical" evidence="11">
    <location>
        <begin position="24"/>
        <end position="43"/>
    </location>
</feature>
<evidence type="ECO:0000256" key="7">
    <source>
        <dbReference type="ARBA" id="ARBA00022927"/>
    </source>
</evidence>
<evidence type="ECO:0000313" key="13">
    <source>
        <dbReference type="EMBL" id="GGZ55962.1"/>
    </source>
</evidence>
<dbReference type="NCBIfam" id="TIGR01352">
    <property type="entry name" value="tonB_Cterm"/>
    <property type="match status" value="1"/>
</dbReference>
<gene>
    <name evidence="13" type="ORF">GCM10008101_06710</name>
</gene>
<keyword evidence="4" id="KW-1003">Cell membrane</keyword>
<sequence length="212" mass="22346">MATPDPTPPPAPRPPSQWKPSRRTWLWALLAFGVGLVLFVIAMRSHRDNAFFRAGGVPPATSQPDYAPLPAPIAGDSGAGIGPLEPPPPEPRPVERPAPRPAPAPVAQAQPEAPVASSAVDRKPRPIPGQTPPPDYPPRALRSGERGTVLVVVYIGPDGVPTSTSLAQSSGSRDLDRAAMQAVRRWRFEPAMAGGQPTVGQVIVPIDFNLGD</sequence>
<protein>
    <submittedName>
        <fullName evidence="13">Energry transducer TonB</fullName>
    </submittedName>
</protein>
<comment type="similarity">
    <text evidence="2">Belongs to the TonB family.</text>
</comment>
<evidence type="ECO:0000256" key="1">
    <source>
        <dbReference type="ARBA" id="ARBA00004383"/>
    </source>
</evidence>
<evidence type="ECO:0000256" key="8">
    <source>
        <dbReference type="ARBA" id="ARBA00022989"/>
    </source>
</evidence>
<accession>A0ABQ3BXV0</accession>
<dbReference type="InterPro" id="IPR051045">
    <property type="entry name" value="TonB-dependent_transducer"/>
</dbReference>
<evidence type="ECO:0000256" key="6">
    <source>
        <dbReference type="ARBA" id="ARBA00022692"/>
    </source>
</evidence>
<evidence type="ECO:0000256" key="4">
    <source>
        <dbReference type="ARBA" id="ARBA00022475"/>
    </source>
</evidence>
<dbReference type="PANTHER" id="PTHR33446:SF2">
    <property type="entry name" value="PROTEIN TONB"/>
    <property type="match status" value="1"/>
</dbReference>
<comment type="subcellular location">
    <subcellularLocation>
        <location evidence="1">Cell inner membrane</location>
        <topology evidence="1">Single-pass membrane protein</topology>
        <orientation evidence="1">Periplasmic side</orientation>
    </subcellularLocation>
</comment>
<comment type="caution">
    <text evidence="13">The sequence shown here is derived from an EMBL/GenBank/DDBJ whole genome shotgun (WGS) entry which is preliminary data.</text>
</comment>
<evidence type="ECO:0000256" key="3">
    <source>
        <dbReference type="ARBA" id="ARBA00022448"/>
    </source>
</evidence>
<name>A0ABQ3BXV0_9GAMM</name>
<dbReference type="PROSITE" id="PS52015">
    <property type="entry name" value="TONB_CTD"/>
    <property type="match status" value="1"/>
</dbReference>
<keyword evidence="3" id="KW-0813">Transport</keyword>
<evidence type="ECO:0000256" key="11">
    <source>
        <dbReference type="SAM" id="Phobius"/>
    </source>
</evidence>
<evidence type="ECO:0000259" key="12">
    <source>
        <dbReference type="PROSITE" id="PS52015"/>
    </source>
</evidence>
<proteinExistence type="inferred from homology"/>
<evidence type="ECO:0000256" key="10">
    <source>
        <dbReference type="SAM" id="MobiDB-lite"/>
    </source>
</evidence>
<dbReference type="Proteomes" id="UP000643403">
    <property type="component" value="Unassembled WGS sequence"/>
</dbReference>
<organism evidence="13 14">
    <name type="scientific">Cognatilysobacter xinjiangensis</name>
    <dbReference type="NCBI Taxonomy" id="546892"/>
    <lineage>
        <taxon>Bacteria</taxon>
        <taxon>Pseudomonadati</taxon>
        <taxon>Pseudomonadota</taxon>
        <taxon>Gammaproteobacteria</taxon>
        <taxon>Lysobacterales</taxon>
        <taxon>Lysobacteraceae</taxon>
        <taxon>Cognatilysobacter</taxon>
    </lineage>
</organism>
<keyword evidence="14" id="KW-1185">Reference proteome</keyword>
<evidence type="ECO:0000256" key="5">
    <source>
        <dbReference type="ARBA" id="ARBA00022519"/>
    </source>
</evidence>
<keyword evidence="9 11" id="KW-0472">Membrane</keyword>
<dbReference type="InterPro" id="IPR006260">
    <property type="entry name" value="TonB/TolA_C"/>
</dbReference>
<feature type="compositionally biased region" description="Pro residues" evidence="10">
    <location>
        <begin position="126"/>
        <end position="137"/>
    </location>
</feature>
<dbReference type="RefSeq" id="WP_189446952.1">
    <property type="nucleotide sequence ID" value="NZ_BMXY01000001.1"/>
</dbReference>
<dbReference type="InterPro" id="IPR037682">
    <property type="entry name" value="TonB_C"/>
</dbReference>
<feature type="domain" description="TonB C-terminal" evidence="12">
    <location>
        <begin position="121"/>
        <end position="212"/>
    </location>
</feature>
<feature type="region of interest" description="Disordered" evidence="10">
    <location>
        <begin position="63"/>
        <end position="142"/>
    </location>
</feature>
<evidence type="ECO:0000313" key="14">
    <source>
        <dbReference type="Proteomes" id="UP000643403"/>
    </source>
</evidence>
<keyword evidence="5" id="KW-0997">Cell inner membrane</keyword>
<feature type="compositionally biased region" description="Low complexity" evidence="10">
    <location>
        <begin position="105"/>
        <end position="116"/>
    </location>
</feature>
<dbReference type="Pfam" id="PF03544">
    <property type="entry name" value="TonB_C"/>
    <property type="match status" value="1"/>
</dbReference>
<reference evidence="14" key="1">
    <citation type="journal article" date="2019" name="Int. J. Syst. Evol. Microbiol.">
        <title>The Global Catalogue of Microorganisms (GCM) 10K type strain sequencing project: providing services to taxonomists for standard genome sequencing and annotation.</title>
        <authorList>
            <consortium name="The Broad Institute Genomics Platform"/>
            <consortium name="The Broad Institute Genome Sequencing Center for Infectious Disease"/>
            <person name="Wu L."/>
            <person name="Ma J."/>
        </authorList>
    </citation>
    <scope>NUCLEOTIDE SEQUENCE [LARGE SCALE GENOMIC DNA]</scope>
    <source>
        <strain evidence="14">KCTC 22558</strain>
    </source>
</reference>
<dbReference type="PANTHER" id="PTHR33446">
    <property type="entry name" value="PROTEIN TONB-RELATED"/>
    <property type="match status" value="1"/>
</dbReference>
<evidence type="ECO:0000256" key="9">
    <source>
        <dbReference type="ARBA" id="ARBA00023136"/>
    </source>
</evidence>
<evidence type="ECO:0000256" key="2">
    <source>
        <dbReference type="ARBA" id="ARBA00006555"/>
    </source>
</evidence>
<dbReference type="EMBL" id="BMXY01000001">
    <property type="protein sequence ID" value="GGZ55962.1"/>
    <property type="molecule type" value="Genomic_DNA"/>
</dbReference>
<dbReference type="SUPFAM" id="SSF74653">
    <property type="entry name" value="TolA/TonB C-terminal domain"/>
    <property type="match status" value="1"/>
</dbReference>